<gene>
    <name evidence="2" type="ORF">MKZ38_005454</name>
</gene>
<accession>A0AAD5WNZ2</accession>
<name>A0AAD5WNZ2_9PEZI</name>
<evidence type="ECO:0000256" key="1">
    <source>
        <dbReference type="SAM" id="MobiDB-lite"/>
    </source>
</evidence>
<dbReference type="EMBL" id="JAKWBI020000327">
    <property type="protein sequence ID" value="KAJ2896529.1"/>
    <property type="molecule type" value="Genomic_DNA"/>
</dbReference>
<feature type="compositionally biased region" description="Polar residues" evidence="1">
    <location>
        <begin position="129"/>
        <end position="138"/>
    </location>
</feature>
<reference evidence="2" key="1">
    <citation type="submission" date="2022-07" db="EMBL/GenBank/DDBJ databases">
        <title>Draft genome sequence of Zalerion maritima ATCC 34329, a (micro)plastics degrading marine fungus.</title>
        <authorList>
            <person name="Paco A."/>
            <person name="Goncalves M.F.M."/>
            <person name="Rocha-Santos T.A.P."/>
            <person name="Alves A."/>
        </authorList>
    </citation>
    <scope>NUCLEOTIDE SEQUENCE</scope>
    <source>
        <strain evidence="2">ATCC 34329</strain>
    </source>
</reference>
<keyword evidence="3" id="KW-1185">Reference proteome</keyword>
<feature type="region of interest" description="Disordered" evidence="1">
    <location>
        <begin position="129"/>
        <end position="190"/>
    </location>
</feature>
<proteinExistence type="predicted"/>
<dbReference type="AlphaFoldDB" id="A0AAD5WNZ2"/>
<evidence type="ECO:0000313" key="2">
    <source>
        <dbReference type="EMBL" id="KAJ2896529.1"/>
    </source>
</evidence>
<organism evidence="2 3">
    <name type="scientific">Zalerion maritima</name>
    <dbReference type="NCBI Taxonomy" id="339359"/>
    <lineage>
        <taxon>Eukaryota</taxon>
        <taxon>Fungi</taxon>
        <taxon>Dikarya</taxon>
        <taxon>Ascomycota</taxon>
        <taxon>Pezizomycotina</taxon>
        <taxon>Sordariomycetes</taxon>
        <taxon>Lulworthiomycetidae</taxon>
        <taxon>Lulworthiales</taxon>
        <taxon>Lulworthiaceae</taxon>
        <taxon>Zalerion</taxon>
    </lineage>
</organism>
<comment type="caution">
    <text evidence="2">The sequence shown here is derived from an EMBL/GenBank/DDBJ whole genome shotgun (WGS) entry which is preliminary data.</text>
</comment>
<sequence>MTLESVVTAFARLQGPSSSESSSRSLFLDMDGVGLWFAGGDADAGGEVLRVGYTKIISSQPHFPQSLPQAAPPPSPIILQYPPRLHLLHSHVLHNEPYGEPLGTLSRGSHRMTYRVEIELDSQCCEASNGSAMLSGSGESEKRDRLGRPSSTSSLRAVVGSLGRNPPRPFGQSQRAEALAPPESRRPRAPSKRVSAGRCWQVCRSSPYPRLCLLWYSGPFCLLRSPILFYPVGPRLFPREQGRINVGKIEYLSAIGHGYWLFAAAVLRFVQPTTPLLLDHVPCLTCVSGRSNAVAVTRHRSQAVRTRPLLAGLGPPSLPPPSRFLLTGACERIFAMSLVRTAGCHMSLKVTAGAEFAVA</sequence>
<evidence type="ECO:0000313" key="3">
    <source>
        <dbReference type="Proteomes" id="UP001201980"/>
    </source>
</evidence>
<dbReference type="Proteomes" id="UP001201980">
    <property type="component" value="Unassembled WGS sequence"/>
</dbReference>
<protein>
    <submittedName>
        <fullName evidence="2">Uncharacterized protein</fullName>
    </submittedName>
</protein>